<evidence type="ECO:0000259" key="1">
    <source>
        <dbReference type="Pfam" id="PF23794"/>
    </source>
</evidence>
<dbReference type="EMBL" id="KF861510">
    <property type="protein sequence ID" value="AHG23871.1"/>
    <property type="molecule type" value="Genomic_DNA"/>
</dbReference>
<feature type="domain" description="Gp84-like" evidence="1">
    <location>
        <begin position="1"/>
        <end position="66"/>
    </location>
</feature>
<dbReference type="GeneID" id="18502853"/>
<dbReference type="RefSeq" id="YP_009005833.1">
    <property type="nucleotide sequence ID" value="NC_023564.1"/>
</dbReference>
<gene>
    <name evidence="2" type="primary">91</name>
    <name evidence="2" type="ORF">PBI_EAGLEEYE_91</name>
</gene>
<accession>W0LJA3</accession>
<dbReference type="InterPro" id="IPR056577">
    <property type="entry name" value="Phage_Gp84"/>
</dbReference>
<dbReference type="KEGG" id="vg:18502853"/>
<evidence type="ECO:0000313" key="2">
    <source>
        <dbReference type="EMBL" id="AHG23871.1"/>
    </source>
</evidence>
<dbReference type="Pfam" id="PF23794">
    <property type="entry name" value="Phage_Gp84"/>
    <property type="match status" value="1"/>
</dbReference>
<proteinExistence type="predicted"/>
<evidence type="ECO:0000313" key="3">
    <source>
        <dbReference type="Proteomes" id="UP000019119"/>
    </source>
</evidence>
<dbReference type="Proteomes" id="UP000019119">
    <property type="component" value="Segment"/>
</dbReference>
<reference evidence="2 3" key="1">
    <citation type="submission" date="2013-11" db="EMBL/GenBank/DDBJ databases">
        <authorList>
            <person name="Awa H."/>
            <person name="Bernal J.T."/>
            <person name="Coelho R.E."/>
            <person name="Culpepper S.C."/>
            <person name="Devaraju V.S."/>
            <person name="Higgins R.T."/>
            <person name="Husein A.J."/>
            <person name="Johnston E.M."/>
            <person name="Jung J.A."/>
            <person name="Kanani-Hendijani T.A."/>
            <person name="Knapp R.E."/>
            <person name="Lepiocha N."/>
            <person name="McCarter A.J."/>
            <person name="Merlau P.R."/>
            <person name="Monfared M.S."/>
            <person name="Olney H.P."/>
            <person name="Pineda M.R."/>
            <person name="Pizzini S.E."/>
            <person name="Roberson D.J."/>
            <person name="Rodriguez J."/>
            <person name="Simpson N.A."/>
            <person name="Stevens S.C."/>
            <person name="Stroub-Tahmassi C.A."/>
            <person name="Syed N."/>
            <person name="Torres S.E."/>
            <person name="Townsend C.W."/>
            <person name="White X.E."/>
            <person name="Willette C.E."/>
            <person name="Deming K.E."/>
            <person name="Simon S.E."/>
            <person name="Benjamin R.C."/>
            <person name="Hughes L.E."/>
            <person name="Hale R.H."/>
            <person name="Lamson-Kim T."/>
            <person name="Visi D.H."/>
            <person name="Allen M.S."/>
            <person name="Bradley K.W."/>
            <person name="Clarke D.Q."/>
            <person name="Lewis M.F."/>
            <person name="Barker L.P."/>
            <person name="Bailey C."/>
            <person name="Asai D.J."/>
            <person name="Garber M.L."/>
            <person name="Bowman C.A."/>
            <person name="Russell D.A."/>
            <person name="Pope W.H."/>
            <person name="Jacobs-Sera D."/>
            <person name="Hendrix R.W."/>
            <person name="Hatfull G.F."/>
        </authorList>
    </citation>
    <scope>NUCLEOTIDE SEQUENCE [LARGE SCALE GENOMIC DNA]</scope>
</reference>
<sequence length="142" mass="15918">MFTLTVVDTNKADKRAEVKGSRVEVLLDHIEAVAARNDCTIVHVVDREYGEVFKNGKVVGRWIITDDKAPTIVNRAMVEAVYLRPGDVIVRNDFVRTVTNVNYHPVQGEVSISCEYETVNGKSGETLRFSTHEKIKKLDLAS</sequence>
<name>W0LJA3_9CAUD</name>
<protein>
    <recommendedName>
        <fullName evidence="1">Gp84-like domain-containing protein</fullName>
    </recommendedName>
</protein>
<organism evidence="2 3">
    <name type="scientific">Mycobacterium phage EagleEye</name>
    <dbReference type="NCBI Taxonomy" id="1429759"/>
    <lineage>
        <taxon>Viruses</taxon>
        <taxon>Duplodnaviria</taxon>
        <taxon>Heunggongvirae</taxon>
        <taxon>Uroviricota</taxon>
        <taxon>Caudoviricetes</taxon>
        <taxon>Eagleeyevirus</taxon>
        <taxon>Eagleeyevirus eagleeye</taxon>
    </lineage>
</organism>
<keyword evidence="3" id="KW-1185">Reference proteome</keyword>